<comment type="caution">
    <text evidence="5">The sequence shown here is derived from an EMBL/GenBank/DDBJ whole genome shotgun (WGS) entry which is preliminary data.</text>
</comment>
<dbReference type="InterPro" id="IPR036388">
    <property type="entry name" value="WH-like_DNA-bd_sf"/>
</dbReference>
<feature type="domain" description="HTH arsR-type" evidence="4">
    <location>
        <begin position="16"/>
        <end position="110"/>
    </location>
</feature>
<sequence>MAPASVATAGADAAQAGCSHTDTVARFFRALSDPTRLMLLEFILRGERTSAECVEHAGISQPRVSVHLSCLVDCGYVTARRDGKKLRYSVGDRRVADLVVLARALAADNASALDCCPRIPGTGSRDDAPAHPAP</sequence>
<dbReference type="GO" id="GO:0003700">
    <property type="term" value="F:DNA-binding transcription factor activity"/>
    <property type="evidence" value="ECO:0007669"/>
    <property type="project" value="InterPro"/>
</dbReference>
<keyword evidence="6" id="KW-1185">Reference proteome</keyword>
<dbReference type="InterPro" id="IPR051081">
    <property type="entry name" value="HTH_MetalResp_TranReg"/>
</dbReference>
<dbReference type="InterPro" id="IPR036390">
    <property type="entry name" value="WH_DNA-bd_sf"/>
</dbReference>
<dbReference type="InterPro" id="IPR011991">
    <property type="entry name" value="ArsR-like_HTH"/>
</dbReference>
<evidence type="ECO:0000313" key="6">
    <source>
        <dbReference type="Proteomes" id="UP000053923"/>
    </source>
</evidence>
<organism evidence="5 6">
    <name type="scientific">Streptomyces regalis</name>
    <dbReference type="NCBI Taxonomy" id="68262"/>
    <lineage>
        <taxon>Bacteria</taxon>
        <taxon>Bacillati</taxon>
        <taxon>Actinomycetota</taxon>
        <taxon>Actinomycetes</taxon>
        <taxon>Kitasatosporales</taxon>
        <taxon>Streptomycetaceae</taxon>
        <taxon>Streptomyces</taxon>
    </lineage>
</organism>
<gene>
    <name evidence="5" type="ORF">ADL12_09985</name>
</gene>
<keyword evidence="2" id="KW-0238">DNA-binding</keyword>
<evidence type="ECO:0000259" key="4">
    <source>
        <dbReference type="PROSITE" id="PS50987"/>
    </source>
</evidence>
<dbReference type="SUPFAM" id="SSF46785">
    <property type="entry name" value="Winged helix' DNA-binding domain"/>
    <property type="match status" value="1"/>
</dbReference>
<dbReference type="PROSITE" id="PS50987">
    <property type="entry name" value="HTH_ARSR_2"/>
    <property type="match status" value="1"/>
</dbReference>
<protein>
    <submittedName>
        <fullName evidence="5">ArsR family transcriptional regulator</fullName>
    </submittedName>
</protein>
<accession>A0A0X3VCX0</accession>
<dbReference type="AlphaFoldDB" id="A0A0X3VCX0"/>
<dbReference type="Proteomes" id="UP000053923">
    <property type="component" value="Unassembled WGS sequence"/>
</dbReference>
<dbReference type="EMBL" id="LLZG01000052">
    <property type="protein sequence ID" value="KUL42570.1"/>
    <property type="molecule type" value="Genomic_DNA"/>
</dbReference>
<keyword evidence="1" id="KW-0805">Transcription regulation</keyword>
<reference evidence="6" key="1">
    <citation type="submission" date="2015-10" db="EMBL/GenBank/DDBJ databases">
        <authorList>
            <person name="Ju K.-S."/>
            <person name="Doroghazi J.R."/>
            <person name="Metcalf W.W."/>
        </authorList>
    </citation>
    <scope>NUCLEOTIDE SEQUENCE [LARGE SCALE GENOMIC DNA]</scope>
    <source>
        <strain evidence="6">NRRL 3151</strain>
    </source>
</reference>
<evidence type="ECO:0000256" key="1">
    <source>
        <dbReference type="ARBA" id="ARBA00023015"/>
    </source>
</evidence>
<dbReference type="SMART" id="SM00418">
    <property type="entry name" value="HTH_ARSR"/>
    <property type="match status" value="1"/>
</dbReference>
<name>A0A0X3VCX0_9ACTN</name>
<dbReference type="NCBIfam" id="NF033788">
    <property type="entry name" value="HTH_metalloreg"/>
    <property type="match status" value="1"/>
</dbReference>
<dbReference type="CDD" id="cd00090">
    <property type="entry name" value="HTH_ARSR"/>
    <property type="match status" value="1"/>
</dbReference>
<keyword evidence="3" id="KW-0804">Transcription</keyword>
<dbReference type="PRINTS" id="PR00778">
    <property type="entry name" value="HTHARSR"/>
</dbReference>
<dbReference type="Gene3D" id="1.10.10.10">
    <property type="entry name" value="Winged helix-like DNA-binding domain superfamily/Winged helix DNA-binding domain"/>
    <property type="match status" value="1"/>
</dbReference>
<dbReference type="InterPro" id="IPR001845">
    <property type="entry name" value="HTH_ArsR_DNA-bd_dom"/>
</dbReference>
<evidence type="ECO:0000313" key="5">
    <source>
        <dbReference type="EMBL" id="KUL42570.1"/>
    </source>
</evidence>
<evidence type="ECO:0000256" key="2">
    <source>
        <dbReference type="ARBA" id="ARBA00023125"/>
    </source>
</evidence>
<evidence type="ECO:0000256" key="3">
    <source>
        <dbReference type="ARBA" id="ARBA00023163"/>
    </source>
</evidence>
<dbReference type="GO" id="GO:0003677">
    <property type="term" value="F:DNA binding"/>
    <property type="evidence" value="ECO:0007669"/>
    <property type="project" value="UniProtKB-KW"/>
</dbReference>
<dbReference type="PANTHER" id="PTHR33154:SF36">
    <property type="entry name" value="TRANSCRIPTIONAL REGULATOR"/>
    <property type="match status" value="1"/>
</dbReference>
<dbReference type="PANTHER" id="PTHR33154">
    <property type="entry name" value="TRANSCRIPTIONAL REGULATOR, ARSR FAMILY"/>
    <property type="match status" value="1"/>
</dbReference>
<dbReference type="Pfam" id="PF01022">
    <property type="entry name" value="HTH_5"/>
    <property type="match status" value="1"/>
</dbReference>
<proteinExistence type="predicted"/>